<dbReference type="EMBL" id="KN847531">
    <property type="protein sequence ID" value="KIW08410.1"/>
    <property type="molecule type" value="Genomic_DNA"/>
</dbReference>
<evidence type="ECO:0000313" key="2">
    <source>
        <dbReference type="EMBL" id="KIW08410.1"/>
    </source>
</evidence>
<name>A0A0D2APC9_9PEZI</name>
<gene>
    <name evidence="2" type="ORF">PV09_01317</name>
</gene>
<dbReference type="GeneID" id="27309290"/>
<feature type="region of interest" description="Disordered" evidence="1">
    <location>
        <begin position="1"/>
        <end position="26"/>
    </location>
</feature>
<evidence type="ECO:0000256" key="1">
    <source>
        <dbReference type="SAM" id="MobiDB-lite"/>
    </source>
</evidence>
<feature type="compositionally biased region" description="Polar residues" evidence="1">
    <location>
        <begin position="8"/>
        <end position="19"/>
    </location>
</feature>
<dbReference type="AlphaFoldDB" id="A0A0D2APC9"/>
<evidence type="ECO:0000313" key="3">
    <source>
        <dbReference type="Proteomes" id="UP000053259"/>
    </source>
</evidence>
<accession>A0A0D2APC9</accession>
<dbReference type="RefSeq" id="XP_016218279.1">
    <property type="nucleotide sequence ID" value="XM_016354184.1"/>
</dbReference>
<dbReference type="Proteomes" id="UP000053259">
    <property type="component" value="Unassembled WGS sequence"/>
</dbReference>
<dbReference type="InParanoid" id="A0A0D2APC9"/>
<protein>
    <submittedName>
        <fullName evidence="2">Uncharacterized protein</fullName>
    </submittedName>
</protein>
<sequence>MPPWRSTPRLSTSPFNPVQTREAHELQSRPRRPFFALFQTYVVCACDRRHVSRGSKMSVRILAGKAAQENIELMRGLLQLEREDDLWFEDERGGSVVPDYDGLEGQAMKVSVYVRRRDGEFIKSLSRHNVERRFDIHEDTATEGRGAGIEGWYEGGKCTCYQCVLGKERDAYEEHLQVLAAQLGSWSSSTARAEESIPQESVAIQELGADSIHDTPPMRGGEIELDETVDRDSTRSNASALDTGSFDEHIVTEYHYGRIIPGPDSYSVEHAWEEKKARTSRIAPCRMMMMTMPTDDDYRSAASILRRMR</sequence>
<dbReference type="VEuPathDB" id="FungiDB:PV09_01317"/>
<proteinExistence type="predicted"/>
<keyword evidence="3" id="KW-1185">Reference proteome</keyword>
<organism evidence="2 3">
    <name type="scientific">Verruconis gallopava</name>
    <dbReference type="NCBI Taxonomy" id="253628"/>
    <lineage>
        <taxon>Eukaryota</taxon>
        <taxon>Fungi</taxon>
        <taxon>Dikarya</taxon>
        <taxon>Ascomycota</taxon>
        <taxon>Pezizomycotina</taxon>
        <taxon>Dothideomycetes</taxon>
        <taxon>Pleosporomycetidae</taxon>
        <taxon>Venturiales</taxon>
        <taxon>Sympoventuriaceae</taxon>
        <taxon>Verruconis</taxon>
    </lineage>
</organism>
<reference evidence="2 3" key="1">
    <citation type="submission" date="2015-01" db="EMBL/GenBank/DDBJ databases">
        <title>The Genome Sequence of Ochroconis gallopava CBS43764.</title>
        <authorList>
            <consortium name="The Broad Institute Genomics Platform"/>
            <person name="Cuomo C."/>
            <person name="de Hoog S."/>
            <person name="Gorbushina A."/>
            <person name="Stielow B."/>
            <person name="Teixiera M."/>
            <person name="Abouelleil A."/>
            <person name="Chapman S.B."/>
            <person name="Priest M."/>
            <person name="Young S.K."/>
            <person name="Wortman J."/>
            <person name="Nusbaum C."/>
            <person name="Birren B."/>
        </authorList>
    </citation>
    <scope>NUCLEOTIDE SEQUENCE [LARGE SCALE GENOMIC DNA]</scope>
    <source>
        <strain evidence="2 3">CBS 43764</strain>
    </source>
</reference>
<dbReference type="HOGENOM" id="CLU_900792_0_0_1"/>